<evidence type="ECO:0000256" key="6">
    <source>
        <dbReference type="PIRNR" id="PIRNR018968"/>
    </source>
</evidence>
<evidence type="ECO:0000256" key="3">
    <source>
        <dbReference type="ARBA" id="ARBA00022692"/>
    </source>
</evidence>
<dbReference type="InterPro" id="IPR052536">
    <property type="entry name" value="ABC-4_Integral_Memb_Prot"/>
</dbReference>
<keyword evidence="6" id="KW-0813">Transport</keyword>
<evidence type="ECO:0000313" key="8">
    <source>
        <dbReference type="EMBL" id="KYG29415.1"/>
    </source>
</evidence>
<protein>
    <recommendedName>
        <fullName evidence="7">ABC3 transporter permease C-terminal domain-containing protein</fullName>
    </recommendedName>
</protein>
<dbReference type="PANTHER" id="PTHR46795">
    <property type="entry name" value="ABC TRANSPORTER PERMEASE-RELATED-RELATED"/>
    <property type="match status" value="1"/>
</dbReference>
<dbReference type="InterPro" id="IPR027022">
    <property type="entry name" value="ABC_permease_BceB-typ"/>
</dbReference>
<dbReference type="GO" id="GO:0005886">
    <property type="term" value="C:plasma membrane"/>
    <property type="evidence" value="ECO:0007669"/>
    <property type="project" value="UniProtKB-SubCell"/>
</dbReference>
<evidence type="ECO:0000256" key="1">
    <source>
        <dbReference type="ARBA" id="ARBA00004651"/>
    </source>
</evidence>
<feature type="transmembrane region" description="Helical" evidence="6">
    <location>
        <begin position="605"/>
        <end position="623"/>
    </location>
</feature>
<comment type="subcellular location">
    <subcellularLocation>
        <location evidence="1 6">Cell membrane</location>
        <topology evidence="1 6">Multi-pass membrane protein</topology>
    </subcellularLocation>
</comment>
<dbReference type="EMBL" id="LTAO01000023">
    <property type="protein sequence ID" value="KYG29415.1"/>
    <property type="molecule type" value="Genomic_DNA"/>
</dbReference>
<dbReference type="AlphaFoldDB" id="A0A162DET9"/>
<dbReference type="Proteomes" id="UP000075806">
    <property type="component" value="Unassembled WGS sequence"/>
</dbReference>
<feature type="transmembrane region" description="Helical" evidence="6">
    <location>
        <begin position="63"/>
        <end position="84"/>
    </location>
</feature>
<feature type="transmembrane region" description="Helical" evidence="6">
    <location>
        <begin position="231"/>
        <end position="257"/>
    </location>
</feature>
<feature type="transmembrane region" description="Helical" evidence="6">
    <location>
        <begin position="157"/>
        <end position="179"/>
    </location>
</feature>
<keyword evidence="4 6" id="KW-1133">Transmembrane helix</keyword>
<evidence type="ECO:0000259" key="7">
    <source>
        <dbReference type="Pfam" id="PF02687"/>
    </source>
</evidence>
<feature type="transmembrane region" description="Helical" evidence="6">
    <location>
        <begin position="516"/>
        <end position="537"/>
    </location>
</feature>
<dbReference type="PANTHER" id="PTHR46795:SF2">
    <property type="entry name" value="ABC TRANSPORTER, PERMEASE PROTEIN"/>
    <property type="match status" value="1"/>
</dbReference>
<feature type="transmembrane region" description="Helical" evidence="6">
    <location>
        <begin position="571"/>
        <end position="593"/>
    </location>
</feature>
<dbReference type="RefSeq" id="WP_061949217.1">
    <property type="nucleotide sequence ID" value="NZ_LTAO01000023.1"/>
</dbReference>
<dbReference type="Pfam" id="PF02687">
    <property type="entry name" value="FtsX"/>
    <property type="match status" value="1"/>
</dbReference>
<evidence type="ECO:0000313" key="9">
    <source>
        <dbReference type="Proteomes" id="UP000075806"/>
    </source>
</evidence>
<feature type="transmembrane region" description="Helical" evidence="6">
    <location>
        <begin position="200"/>
        <end position="219"/>
    </location>
</feature>
<dbReference type="GO" id="GO:0055085">
    <property type="term" value="P:transmembrane transport"/>
    <property type="evidence" value="ECO:0007669"/>
    <property type="project" value="UniProtKB-UniRule"/>
</dbReference>
<dbReference type="InterPro" id="IPR003838">
    <property type="entry name" value="ABC3_permease_C"/>
</dbReference>
<feature type="domain" description="ABC3 transporter permease C-terminal" evidence="7">
    <location>
        <begin position="65"/>
        <end position="179"/>
    </location>
</feature>
<keyword evidence="9" id="KW-1185">Reference proteome</keyword>
<name>A0A162DET9_9BACI</name>
<feature type="transmembrane region" description="Helical" evidence="6">
    <location>
        <begin position="287"/>
        <end position="307"/>
    </location>
</feature>
<gene>
    <name evidence="8" type="ORF">AZF04_07780</name>
</gene>
<reference evidence="8" key="1">
    <citation type="submission" date="2016-02" db="EMBL/GenBank/DDBJ databases">
        <title>Genome sequence of Bacillus trypoxylicola KCTC 13244(T).</title>
        <authorList>
            <person name="Jeong H."/>
            <person name="Park S.-H."/>
            <person name="Choi S.-K."/>
        </authorList>
    </citation>
    <scope>NUCLEOTIDE SEQUENCE [LARGE SCALE GENOMIC DNA]</scope>
    <source>
        <strain evidence="8">KCTC 13244</strain>
    </source>
</reference>
<comment type="similarity">
    <text evidence="6">Belongs to the ABC-4 integral membrane protein family.</text>
</comment>
<sequence length="636" mass="72473">MTFRQFAFNNVKRNKKLYAGYFLSSLFMVMVFFSFAIFAYHPLLQASVLEDGLIQQAAVGMNVAQVIIYLFSIFFVLYSMSAFLKSRKKEFGLLVMQGISPNQMRKLVFLENIVIGFFATIGGVLLGLVFAKAIMLLAENVLVLRENLAFYFPTRAIITTVGAFSGLFLMISFFVSIVLKSGKPIDLIKGSNKSEGEPKSSFILSILTLLLLGTGYYFAITSQGVEVFLAMIPVIILVIIGTYFLFTQLSVFIIRFLKKRTSIYWKETNMILFSDLSFRMKDNARTFFMVAIISTVAFSAIGTLYGVQNMFSNQFYGISPMVTYSEDIAENEENTANIEEEIGYVDELIADYGINAEKVELIRPFYSINSALNSSLMILTQSQYNKMANMMDEELLSLDRNEIVIAAAPNGYLFGVEEQLDIPLQFLEAGDIYPNRLIESDALGNYLYYIIPDHLQEDLLEEKSFENVYVAWNEMEQVSEETLFLFGEDINSEIDSTKVFATEYTSILFKQSFGQLLFIGLFIGIVFFVCSGSFLYFRLYSDIEIDKQKFKSISRMGLTDRELKRILNRQIGLLFFSPILVALIHGFVALNALSNAFQTNLLKETLTVLLFFAFIQIVYFLVVRHFYIKQVREAIY</sequence>
<keyword evidence="5 6" id="KW-0472">Membrane</keyword>
<dbReference type="OrthoDB" id="1937696at2"/>
<keyword evidence="2 6" id="KW-1003">Cell membrane</keyword>
<evidence type="ECO:0000256" key="5">
    <source>
        <dbReference type="ARBA" id="ARBA00023136"/>
    </source>
</evidence>
<evidence type="ECO:0000256" key="4">
    <source>
        <dbReference type="ARBA" id="ARBA00022989"/>
    </source>
</evidence>
<dbReference type="PIRSF" id="PIRSF018968">
    <property type="entry name" value="ABC_permease_BceB"/>
    <property type="match status" value="1"/>
</dbReference>
<comment type="caution">
    <text evidence="8">The sequence shown here is derived from an EMBL/GenBank/DDBJ whole genome shotgun (WGS) entry which is preliminary data.</text>
</comment>
<feature type="transmembrane region" description="Helical" evidence="6">
    <location>
        <begin position="113"/>
        <end position="137"/>
    </location>
</feature>
<proteinExistence type="inferred from homology"/>
<dbReference type="STRING" id="519424.AZF04_07780"/>
<accession>A0A162DET9</accession>
<organism evidence="8 9">
    <name type="scientific">Alkalihalobacillus trypoxylicola</name>
    <dbReference type="NCBI Taxonomy" id="519424"/>
    <lineage>
        <taxon>Bacteria</taxon>
        <taxon>Bacillati</taxon>
        <taxon>Bacillota</taxon>
        <taxon>Bacilli</taxon>
        <taxon>Bacillales</taxon>
        <taxon>Bacillaceae</taxon>
        <taxon>Alkalihalobacillus</taxon>
    </lineage>
</organism>
<keyword evidence="3 6" id="KW-0812">Transmembrane</keyword>
<feature type="transmembrane region" description="Helical" evidence="6">
    <location>
        <begin position="21"/>
        <end position="43"/>
    </location>
</feature>
<evidence type="ECO:0000256" key="2">
    <source>
        <dbReference type="ARBA" id="ARBA00022475"/>
    </source>
</evidence>